<comment type="subcellular location">
    <subcellularLocation>
        <location evidence="1">Membrane</location>
        <topology evidence="1">Multi-pass membrane protein</topology>
    </subcellularLocation>
</comment>
<dbReference type="PROSITE" id="PS50850">
    <property type="entry name" value="MFS"/>
    <property type="match status" value="1"/>
</dbReference>
<name>E0VFL1_PEDHC</name>
<dbReference type="PANTHER" id="PTHR11360:SF111">
    <property type="entry name" value="CHASKI, ISOFORM A"/>
    <property type="match status" value="1"/>
</dbReference>
<dbReference type="Gene3D" id="1.20.1250.20">
    <property type="entry name" value="MFS general substrate transporter like domains"/>
    <property type="match status" value="2"/>
</dbReference>
<feature type="transmembrane region" description="Helical" evidence="3">
    <location>
        <begin position="176"/>
        <end position="196"/>
    </location>
</feature>
<keyword evidence="3" id="KW-0472">Membrane</keyword>
<feature type="transmembrane region" description="Helical" evidence="3">
    <location>
        <begin position="265"/>
        <end position="284"/>
    </location>
</feature>
<dbReference type="RefSeq" id="XP_002424905.1">
    <property type="nucleotide sequence ID" value="XM_002424860.1"/>
</dbReference>
<dbReference type="GO" id="GO:0016020">
    <property type="term" value="C:membrane"/>
    <property type="evidence" value="ECO:0007669"/>
    <property type="project" value="UniProtKB-SubCell"/>
</dbReference>
<dbReference type="CDD" id="cd17352">
    <property type="entry name" value="MFS_MCT_SLC16"/>
    <property type="match status" value="1"/>
</dbReference>
<reference evidence="6" key="3">
    <citation type="submission" date="2021-02" db="UniProtKB">
        <authorList>
            <consortium name="EnsemblMetazoa"/>
        </authorList>
    </citation>
    <scope>IDENTIFICATION</scope>
    <source>
        <strain evidence="6">USDA</strain>
    </source>
</reference>
<dbReference type="Pfam" id="PF07690">
    <property type="entry name" value="MFS_1"/>
    <property type="match status" value="2"/>
</dbReference>
<feature type="transmembrane region" description="Helical" evidence="3">
    <location>
        <begin position="605"/>
        <end position="622"/>
    </location>
</feature>
<dbReference type="OMA" id="RNSMWSV"/>
<feature type="transmembrane region" description="Helical" evidence="3">
    <location>
        <begin position="234"/>
        <end position="253"/>
    </location>
</feature>
<dbReference type="EMBL" id="DS235115">
    <property type="protein sequence ID" value="EEB12167.1"/>
    <property type="molecule type" value="Genomic_DNA"/>
</dbReference>
<feature type="compositionally biased region" description="Low complexity" evidence="2">
    <location>
        <begin position="335"/>
        <end position="348"/>
    </location>
</feature>
<dbReference type="KEGG" id="phu:Phum_PHUM160720"/>
<accession>E0VFL1</accession>
<dbReference type="GO" id="GO:0008028">
    <property type="term" value="F:monocarboxylic acid transmembrane transporter activity"/>
    <property type="evidence" value="ECO:0007669"/>
    <property type="project" value="TreeGrafter"/>
</dbReference>
<feature type="region of interest" description="Disordered" evidence="2">
    <location>
        <begin position="425"/>
        <end position="463"/>
    </location>
</feature>
<dbReference type="InParanoid" id="E0VFL1"/>
<sequence length="738" mass="81624">MEPVLDSSNKNRVPLAIWSEGSITACDKKIQFDSCNNIETLENQKLALKNGLGNGLNGRSEGIHHDDNKYSETKGCAVTIDESNSLSSISSTKSNVKNKPKVPDGGWGWVVVFSSFIISMIADGVSFSFGLLYIEFLNYFQESKSKTSWIGSLFMAVPLISGPIMSALVDRYGCRSMTMVGGLISGIGFVLASFGNSIEWEFIFFGVVAGIGLGLCYVTAVVSIAYWFDKYRTLAIGLGSCGTGVGTFIFSPLTQFLINEYGWRGTVLLLAGTFFNVCVCGALMRDPDWLILEHKKNGSMKSIKNASSTSSIRNSEGDIDFLSNSKYPKNMENTSKNSLSKNSSDSKLNSVENVNLPSVRSVVSLPTFIKQKENVPMEVIEHLSANKAMFNVLLENYPSILNYKNIADDKSLKSPFKVNKTAYDSIQSSPVKSTGNAQSIENRLGSKNSGNKCTSPNKDTSTGQHYLKDIRLHRNSVVYRGAMMNRPRYRLRASSCPDIFRNSTTTIAKENEEKWYADAVDLFKTMFDFSMFAELHFFLMSLATILFFIWLIVPYFYLAEHVTRNGYTEVEASFLLSIIGVANCLGMVGLGWAGDQSWMNVTKTYALCLLLCGISCILMPLVTHNYDLLAALSALFGLFFASNYSFTPSIVVHLIPLERFTTAYGLILLCQGIGCLVGPPLGGYIFDMTGEWDLSFYVAGGWIIFSALLTILIEYTKNRRMWGSGQLEMERISNNVNV</sequence>
<dbReference type="InterPro" id="IPR050327">
    <property type="entry name" value="Proton-linked_MCT"/>
</dbReference>
<evidence type="ECO:0000313" key="5">
    <source>
        <dbReference type="EMBL" id="EEB12167.1"/>
    </source>
</evidence>
<feature type="transmembrane region" description="Helical" evidence="3">
    <location>
        <begin position="628"/>
        <end position="651"/>
    </location>
</feature>
<feature type="transmembrane region" description="Helical" evidence="3">
    <location>
        <begin position="149"/>
        <end position="169"/>
    </location>
</feature>
<dbReference type="GeneID" id="8236557"/>
<feature type="transmembrane region" description="Helical" evidence="3">
    <location>
        <begin position="663"/>
        <end position="682"/>
    </location>
</feature>
<gene>
    <name evidence="6" type="primary">8236557</name>
    <name evidence="5" type="ORF">Phum_PHUM160720</name>
</gene>
<feature type="transmembrane region" description="Helical" evidence="3">
    <location>
        <begin position="572"/>
        <end position="593"/>
    </location>
</feature>
<dbReference type="OrthoDB" id="410267at2759"/>
<evidence type="ECO:0000313" key="7">
    <source>
        <dbReference type="Proteomes" id="UP000009046"/>
    </source>
</evidence>
<reference evidence="5" key="1">
    <citation type="submission" date="2007-04" db="EMBL/GenBank/DDBJ databases">
        <title>Annotation of Pediculus humanus corporis strain USDA.</title>
        <authorList>
            <person name="Kirkness E."/>
            <person name="Hannick L."/>
            <person name="Hass B."/>
            <person name="Bruggner R."/>
            <person name="Lawson D."/>
            <person name="Bidwell S."/>
            <person name="Joardar V."/>
            <person name="Caler E."/>
            <person name="Walenz B."/>
            <person name="Inman J."/>
            <person name="Schobel S."/>
            <person name="Galinsky K."/>
            <person name="Amedeo P."/>
            <person name="Strausberg R."/>
        </authorList>
    </citation>
    <scope>NUCLEOTIDE SEQUENCE</scope>
    <source>
        <strain evidence="5">USDA</strain>
    </source>
</reference>
<evidence type="ECO:0000313" key="6">
    <source>
        <dbReference type="EnsemblMetazoa" id="PHUM160720-PA"/>
    </source>
</evidence>
<dbReference type="EnsemblMetazoa" id="PHUM160720-RA">
    <property type="protein sequence ID" value="PHUM160720-PA"/>
    <property type="gene ID" value="PHUM160720"/>
</dbReference>
<reference evidence="5" key="2">
    <citation type="submission" date="2007-04" db="EMBL/GenBank/DDBJ databases">
        <title>The genome of the human body louse.</title>
        <authorList>
            <consortium name="The Human Body Louse Genome Consortium"/>
            <person name="Kirkness E."/>
            <person name="Walenz B."/>
            <person name="Hass B."/>
            <person name="Bruggner R."/>
            <person name="Strausberg R."/>
        </authorList>
    </citation>
    <scope>NUCLEOTIDE SEQUENCE</scope>
    <source>
        <strain evidence="5">USDA</strain>
    </source>
</reference>
<dbReference type="AlphaFoldDB" id="E0VFL1"/>
<feature type="compositionally biased region" description="Polar residues" evidence="2">
    <location>
        <begin position="323"/>
        <end position="334"/>
    </location>
</feature>
<feature type="transmembrane region" description="Helical" evidence="3">
    <location>
        <begin position="107"/>
        <end position="129"/>
    </location>
</feature>
<feature type="transmembrane region" description="Helical" evidence="3">
    <location>
        <begin position="202"/>
        <end position="227"/>
    </location>
</feature>
<evidence type="ECO:0000256" key="2">
    <source>
        <dbReference type="SAM" id="MobiDB-lite"/>
    </source>
</evidence>
<dbReference type="InterPro" id="IPR036259">
    <property type="entry name" value="MFS_trans_sf"/>
</dbReference>
<dbReference type="InterPro" id="IPR011701">
    <property type="entry name" value="MFS"/>
</dbReference>
<dbReference type="VEuPathDB" id="VectorBase:PHUM160720"/>
<dbReference type="FunCoup" id="E0VFL1">
    <property type="interactions" value="48"/>
</dbReference>
<feature type="domain" description="Major facilitator superfamily (MFS) profile" evidence="4">
    <location>
        <begin position="108"/>
        <end position="718"/>
    </location>
</feature>
<keyword evidence="3" id="KW-0812">Transmembrane</keyword>
<keyword evidence="7" id="KW-1185">Reference proteome</keyword>
<feature type="region of interest" description="Disordered" evidence="2">
    <location>
        <begin position="323"/>
        <end position="348"/>
    </location>
</feature>
<organism>
    <name type="scientific">Pediculus humanus subsp. corporis</name>
    <name type="common">Body louse</name>
    <dbReference type="NCBI Taxonomy" id="121224"/>
    <lineage>
        <taxon>Eukaryota</taxon>
        <taxon>Metazoa</taxon>
        <taxon>Ecdysozoa</taxon>
        <taxon>Arthropoda</taxon>
        <taxon>Hexapoda</taxon>
        <taxon>Insecta</taxon>
        <taxon>Pterygota</taxon>
        <taxon>Neoptera</taxon>
        <taxon>Paraneoptera</taxon>
        <taxon>Psocodea</taxon>
        <taxon>Troctomorpha</taxon>
        <taxon>Phthiraptera</taxon>
        <taxon>Anoplura</taxon>
        <taxon>Pediculidae</taxon>
        <taxon>Pediculus</taxon>
    </lineage>
</organism>
<evidence type="ECO:0000259" key="4">
    <source>
        <dbReference type="PROSITE" id="PS50850"/>
    </source>
</evidence>
<feature type="transmembrane region" description="Helical" evidence="3">
    <location>
        <begin position="535"/>
        <end position="557"/>
    </location>
</feature>
<dbReference type="InterPro" id="IPR020846">
    <property type="entry name" value="MFS_dom"/>
</dbReference>
<proteinExistence type="predicted"/>
<dbReference type="eggNOG" id="KOG2504">
    <property type="taxonomic scope" value="Eukaryota"/>
</dbReference>
<dbReference type="CTD" id="8236557"/>
<dbReference type="HOGENOM" id="CLU_001265_59_2_1"/>
<dbReference type="SUPFAM" id="SSF103473">
    <property type="entry name" value="MFS general substrate transporter"/>
    <property type="match status" value="1"/>
</dbReference>
<feature type="transmembrane region" description="Helical" evidence="3">
    <location>
        <begin position="694"/>
        <end position="713"/>
    </location>
</feature>
<dbReference type="EMBL" id="AAZO01001874">
    <property type="status" value="NOT_ANNOTATED_CDS"/>
    <property type="molecule type" value="Genomic_DNA"/>
</dbReference>
<protein>
    <submittedName>
        <fullName evidence="5 6">Monocarboxylate transporter, putative</fullName>
    </submittedName>
</protein>
<dbReference type="Proteomes" id="UP000009046">
    <property type="component" value="Unassembled WGS sequence"/>
</dbReference>
<keyword evidence="3" id="KW-1133">Transmembrane helix</keyword>
<evidence type="ECO:0000256" key="3">
    <source>
        <dbReference type="SAM" id="Phobius"/>
    </source>
</evidence>
<dbReference type="PANTHER" id="PTHR11360">
    <property type="entry name" value="MONOCARBOXYLATE TRANSPORTER"/>
    <property type="match status" value="1"/>
</dbReference>
<evidence type="ECO:0000256" key="1">
    <source>
        <dbReference type="ARBA" id="ARBA00004141"/>
    </source>
</evidence>